<comment type="caution">
    <text evidence="3">The sequence shown here is derived from an EMBL/GenBank/DDBJ whole genome shotgun (WGS) entry which is preliminary data.</text>
</comment>
<keyword evidence="1" id="KW-0175">Coiled coil</keyword>
<feature type="region of interest" description="Disordered" evidence="2">
    <location>
        <begin position="1759"/>
        <end position="1779"/>
    </location>
</feature>
<evidence type="ECO:0000313" key="3">
    <source>
        <dbReference type="EMBL" id="KAG0590853.1"/>
    </source>
</evidence>
<feature type="compositionally biased region" description="Basic and acidic residues" evidence="2">
    <location>
        <begin position="349"/>
        <end position="371"/>
    </location>
</feature>
<reference evidence="3" key="1">
    <citation type="submission" date="2020-06" db="EMBL/GenBank/DDBJ databases">
        <title>WGS assembly of Ceratodon purpureus strain R40.</title>
        <authorList>
            <person name="Carey S.B."/>
            <person name="Jenkins J."/>
            <person name="Shu S."/>
            <person name="Lovell J.T."/>
            <person name="Sreedasyam A."/>
            <person name="Maumus F."/>
            <person name="Tiley G.P."/>
            <person name="Fernandez-Pozo N."/>
            <person name="Barry K."/>
            <person name="Chen C."/>
            <person name="Wang M."/>
            <person name="Lipzen A."/>
            <person name="Daum C."/>
            <person name="Saski C.A."/>
            <person name="Payton A.C."/>
            <person name="Mcbreen J.C."/>
            <person name="Conrad R.E."/>
            <person name="Kollar L.M."/>
            <person name="Olsson S."/>
            <person name="Huttunen S."/>
            <person name="Landis J.B."/>
            <person name="Wickett N.J."/>
            <person name="Johnson M.G."/>
            <person name="Rensing S.A."/>
            <person name="Grimwood J."/>
            <person name="Schmutz J."/>
            <person name="Mcdaniel S.F."/>
        </authorList>
    </citation>
    <scope>NUCLEOTIDE SEQUENCE</scope>
    <source>
        <strain evidence="3">R40</strain>
    </source>
</reference>
<feature type="region of interest" description="Disordered" evidence="2">
    <location>
        <begin position="349"/>
        <end position="421"/>
    </location>
</feature>
<proteinExistence type="predicted"/>
<feature type="compositionally biased region" description="Basic residues" evidence="2">
    <location>
        <begin position="94"/>
        <end position="108"/>
    </location>
</feature>
<keyword evidence="4" id="KW-1185">Reference proteome</keyword>
<feature type="compositionally biased region" description="Polar residues" evidence="2">
    <location>
        <begin position="1637"/>
        <end position="1657"/>
    </location>
</feature>
<dbReference type="Proteomes" id="UP000822688">
    <property type="component" value="Chromosome 1"/>
</dbReference>
<feature type="coiled-coil region" evidence="1">
    <location>
        <begin position="639"/>
        <end position="703"/>
    </location>
</feature>
<protein>
    <submittedName>
        <fullName evidence="3">Uncharacterized protein</fullName>
    </submittedName>
</protein>
<sequence length="1805" mass="203397">MDGAIVPLTFYCRNAQLCLAKATEAQKSGFAAEELQHLKTFTTLVSETIPSHPNFCNRQEDKQVLELHAYLPEAAKRIRELEKSGCLEPICPRPHTKTHGRQSSRHPKPPLASSVASRSPAKTSRLAEGREGLREQESSVTVGTVATNQDEEDRSWNETSDDNSRSTLRTGDESSPYESTKHIQHRRKKQQEEHQRHGPRGNGLREWKGDFVRKSERIHGGCDEGETRALQSKRRHNVQGRVDSRSASAPRRMQGVVLKDKPKEAGENLDEAESNDSESKQKKSAVLAPGFHRGMKEDCEHFRRDMQILTEKANNSRMSLREAELEGMAHEKLHRRVVDEMDLAACDANEHKHDRDRTLRSNTHKDKEKVSTLRGTVIDSPRINRLRGGHKDEPGCAQPSQQSQQSQSATASGSSSGSSLTSLPLSHYIQKLKNFSPDSQLNSANLELLTHVNKAVGNCSSQHDHPEKFAAEDTEALNECGHGVGLLPTVLAGGSASAIFLPAPTNSPGGGPHGLPRPSPRLVENRFVPPASSALYTSLAHPTQLMGNSRMRPSPPDTSSVAMFNSNPELHLTAHHDMDRAQPMVTTLNDQHSYPQYQNDTENDLSLEAKDNKLNNIQRVLGELKGSVKGMKIRLEVDGQGWRGRVEGLERELENLKEEADDEIIAAKHSLRNEMKVKLGDLMAEMERIRRQERDEVEVMVEERIEKQLKALKAENRTSVDMKDEIRLLWAEMDALVKSRQEMQGHVEHLTSVAQKAQEHANREHEMLKSENGYLRKQLQSLKNEGVQVRLETEDFRMEREDLRLAMDKLKVEGTDMKLEIQSLKKVEKLIKAELENVRTGLAKFQEETQELEQQRGILQVEVGRERIMIMEKVESLSQRYLGGLEEVKADLFSVKFHCRDRIQEFENQWNAFRKLKPEGSNFASKQMLVDELDHFRREIAEMVEIERGLVRQTFERESEAIQRQVKDLFVSSKGEIVNVLKLDVQKWLQGTHERVFLMTESLKQDLDTLKNELGRTQEGAEDLIQIITAAEIQRDVAAAAAADASMSATKASNVLMDATRSIDSEMQDAHRRIKLFQDNLIAEKEILASTMHDAQKVSQELQKEKEVTLVIVQEARQKHKELQDYLERESSRLLTTLMIVQKERDSASQAASEATSSAMKAREVLAEILDTYNLEMAKLRHVSLQLQEGLENEKEGLERDREMAIKHSYNAQDRFSEELELAIDGWKQAMNIEISKAKGVADELQKQLSQRSLFEPDHPNLQMSSSGFVEQSDLKNFISKTEESISGLAAMVKELQDYKECFSEEKKRRMILKQQENERKEQHWNGEISQINQVVRVVEKRVLDACEDYTEVRKRLKKCEGAHVDLVHTVKEVSSNTSELAKTVSSWLPRYEAAARIVNDLSCKVERVEEKFEGFSCDEGLVQRISRIAETKVEGLKELVASNAAMVDIGQELRDLHERVENSDRVHCQALGEVANRVAQLEHIPGPGQPSPGLSLKVEYTDSADARKQGMGSLSQSVEALERNQRRKMEYMTEHTGAMVGGHESAIDSRLLGLESRIEHVASATFTNLRLLDSKVDRVSVGMQSAVEGAALAESKCGALGAELVKVFRMLTASNSGSSTSRLHSIADTQCERSHSPPTQTPQVNPEPDSGSQSPRNRFPTFPRGKSRTTFSPRRRSRIYISPNRPKTALGPNRGGLRNMTRNGEAKFIARDHEQAEVESTNSGASEEGTIPNKHSCYYLRTSVNDPPMGCKLHTQGTQLSVHKAHERRQDRTGRHTSAIRLEAGRLHVGHRSEKRENMIAVQS</sequence>
<feature type="coiled-coil region" evidence="1">
    <location>
        <begin position="1188"/>
        <end position="1248"/>
    </location>
</feature>
<feature type="compositionally biased region" description="Low complexity" evidence="2">
    <location>
        <begin position="398"/>
        <end position="421"/>
    </location>
</feature>
<evidence type="ECO:0000256" key="1">
    <source>
        <dbReference type="SAM" id="Coils"/>
    </source>
</evidence>
<feature type="coiled-coil region" evidence="1">
    <location>
        <begin position="765"/>
        <end position="862"/>
    </location>
</feature>
<feature type="compositionally biased region" description="Basic and acidic residues" evidence="2">
    <location>
        <begin position="125"/>
        <end position="137"/>
    </location>
</feature>
<feature type="compositionally biased region" description="Polar residues" evidence="2">
    <location>
        <begin position="138"/>
        <end position="148"/>
    </location>
</feature>
<name>A0A8T0J7N3_CERPU</name>
<evidence type="ECO:0000313" key="4">
    <source>
        <dbReference type="Proteomes" id="UP000822688"/>
    </source>
</evidence>
<feature type="compositionally biased region" description="Acidic residues" evidence="2">
    <location>
        <begin position="267"/>
        <end position="276"/>
    </location>
</feature>
<feature type="region of interest" description="Disordered" evidence="2">
    <location>
        <begin position="1616"/>
        <end position="1700"/>
    </location>
</feature>
<feature type="compositionally biased region" description="Basic and acidic residues" evidence="2">
    <location>
        <begin position="203"/>
        <end position="227"/>
    </location>
</feature>
<feature type="region of interest" description="Disordered" evidence="2">
    <location>
        <begin position="87"/>
        <end position="284"/>
    </location>
</feature>
<evidence type="ECO:0000256" key="2">
    <source>
        <dbReference type="SAM" id="MobiDB-lite"/>
    </source>
</evidence>
<dbReference type="EMBL" id="CM026421">
    <property type="protein sequence ID" value="KAG0590853.1"/>
    <property type="molecule type" value="Genomic_DNA"/>
</dbReference>
<gene>
    <name evidence="3" type="ORF">KC19_1G131500</name>
</gene>
<accession>A0A8T0J7N3</accession>
<organism evidence="3 4">
    <name type="scientific">Ceratodon purpureus</name>
    <name type="common">Fire moss</name>
    <name type="synonym">Dicranum purpureum</name>
    <dbReference type="NCBI Taxonomy" id="3225"/>
    <lineage>
        <taxon>Eukaryota</taxon>
        <taxon>Viridiplantae</taxon>
        <taxon>Streptophyta</taxon>
        <taxon>Embryophyta</taxon>
        <taxon>Bryophyta</taxon>
        <taxon>Bryophytina</taxon>
        <taxon>Bryopsida</taxon>
        <taxon>Dicranidae</taxon>
        <taxon>Pseudoditrichales</taxon>
        <taxon>Ditrichaceae</taxon>
        <taxon>Ceratodon</taxon>
    </lineage>
</organism>